<comment type="caution">
    <text evidence="1">The sequence shown here is derived from an EMBL/GenBank/DDBJ whole genome shotgun (WGS) entry which is preliminary data.</text>
</comment>
<organism evidence="1">
    <name type="scientific">bioreactor metagenome</name>
    <dbReference type="NCBI Taxonomy" id="1076179"/>
    <lineage>
        <taxon>unclassified sequences</taxon>
        <taxon>metagenomes</taxon>
        <taxon>ecological metagenomes</taxon>
    </lineage>
</organism>
<protein>
    <submittedName>
        <fullName evidence="1">Uncharacterized protein</fullName>
    </submittedName>
</protein>
<sequence length="52" mass="5975">MEELDERCPGIPLEQLPQIGSIHSNHFRDSYDGEVLHAVHALDDLLHLGYHR</sequence>
<accession>A0A644ZCC9</accession>
<proteinExistence type="predicted"/>
<dbReference type="AlphaFoldDB" id="A0A644ZCC9"/>
<name>A0A644ZCC9_9ZZZZ</name>
<gene>
    <name evidence="1" type="ORF">SDC9_82969</name>
</gene>
<reference evidence="1" key="1">
    <citation type="submission" date="2019-08" db="EMBL/GenBank/DDBJ databases">
        <authorList>
            <person name="Kucharzyk K."/>
            <person name="Murdoch R.W."/>
            <person name="Higgins S."/>
            <person name="Loffler F."/>
        </authorList>
    </citation>
    <scope>NUCLEOTIDE SEQUENCE</scope>
</reference>
<dbReference type="EMBL" id="VSSQ01007588">
    <property type="protein sequence ID" value="MPM36373.1"/>
    <property type="molecule type" value="Genomic_DNA"/>
</dbReference>
<evidence type="ECO:0000313" key="1">
    <source>
        <dbReference type="EMBL" id="MPM36373.1"/>
    </source>
</evidence>